<evidence type="ECO:0000313" key="2">
    <source>
        <dbReference type="EMBL" id="CAG8654302.1"/>
    </source>
</evidence>
<reference evidence="2" key="1">
    <citation type="submission" date="2021-06" db="EMBL/GenBank/DDBJ databases">
        <authorList>
            <person name="Kallberg Y."/>
            <person name="Tangrot J."/>
            <person name="Rosling A."/>
        </authorList>
    </citation>
    <scope>NUCLEOTIDE SEQUENCE</scope>
    <source>
        <strain evidence="2">AZ414A</strain>
    </source>
</reference>
<name>A0A9N9H2Z6_9GLOM</name>
<dbReference type="EMBL" id="CAJVPK010007050">
    <property type="protein sequence ID" value="CAG8654302.1"/>
    <property type="molecule type" value="Genomic_DNA"/>
</dbReference>
<dbReference type="Proteomes" id="UP000789706">
    <property type="component" value="Unassembled WGS sequence"/>
</dbReference>
<feature type="non-terminal residue" evidence="2">
    <location>
        <position position="1"/>
    </location>
</feature>
<keyword evidence="3" id="KW-1185">Reference proteome</keyword>
<dbReference type="OrthoDB" id="2426885at2759"/>
<gene>
    <name evidence="2" type="ORF">DEBURN_LOCUS11550</name>
</gene>
<proteinExistence type="predicted"/>
<protein>
    <submittedName>
        <fullName evidence="2">6096_t:CDS:1</fullName>
    </submittedName>
</protein>
<dbReference type="AlphaFoldDB" id="A0A9N9H2Z6"/>
<sequence>NPNASKRNTAEKFNIQTKQLRDWINNKNKLLRAKPHVKKLTPGTKPQYPLLEEKLINNCRRTTVTQRLPENLLEKQQEFLNFILYHSIQHDYLLKLIGNMDETPLTFDISSNMTVEETGSRTVSICTIGHEKSNFTVVLSCIADGTKLPPLIIFKLVNVSRQTFPSGVVVHANYLFREHLTDSVKQRFDEKNINLAVIPGGLTSKLKPLDVSINKSFKSK</sequence>
<comment type="caution">
    <text evidence="2">The sequence shown here is derived from an EMBL/GenBank/DDBJ whole genome shotgun (WGS) entry which is preliminary data.</text>
</comment>
<feature type="non-terminal residue" evidence="2">
    <location>
        <position position="220"/>
    </location>
</feature>
<evidence type="ECO:0000313" key="3">
    <source>
        <dbReference type="Proteomes" id="UP000789706"/>
    </source>
</evidence>
<evidence type="ECO:0000259" key="1">
    <source>
        <dbReference type="Pfam" id="PF03184"/>
    </source>
</evidence>
<feature type="domain" description="DDE-1" evidence="1">
    <location>
        <begin position="177"/>
        <end position="219"/>
    </location>
</feature>
<dbReference type="GO" id="GO:0003676">
    <property type="term" value="F:nucleic acid binding"/>
    <property type="evidence" value="ECO:0007669"/>
    <property type="project" value="InterPro"/>
</dbReference>
<organism evidence="2 3">
    <name type="scientific">Diversispora eburnea</name>
    <dbReference type="NCBI Taxonomy" id="1213867"/>
    <lineage>
        <taxon>Eukaryota</taxon>
        <taxon>Fungi</taxon>
        <taxon>Fungi incertae sedis</taxon>
        <taxon>Mucoromycota</taxon>
        <taxon>Glomeromycotina</taxon>
        <taxon>Glomeromycetes</taxon>
        <taxon>Diversisporales</taxon>
        <taxon>Diversisporaceae</taxon>
        <taxon>Diversispora</taxon>
    </lineage>
</organism>
<dbReference type="Pfam" id="PF03184">
    <property type="entry name" value="DDE_1"/>
    <property type="match status" value="1"/>
</dbReference>
<accession>A0A9N9H2Z6</accession>
<dbReference type="InterPro" id="IPR004875">
    <property type="entry name" value="DDE_SF_endonuclease_dom"/>
</dbReference>